<keyword evidence="3" id="KW-0515">Mutator protein</keyword>
<feature type="binding site" evidence="13">
    <location>
        <position position="55"/>
    </location>
    <ligand>
        <name>Mg(2+)</name>
        <dbReference type="ChEBI" id="CHEBI:18420"/>
    </ligand>
</feature>
<gene>
    <name evidence="15" type="primary">nudG</name>
    <name evidence="15" type="ORF">CLFO_13550</name>
</gene>
<dbReference type="Proteomes" id="UP000192478">
    <property type="component" value="Chromosome"/>
</dbReference>
<evidence type="ECO:0000313" key="15">
    <source>
        <dbReference type="EMBL" id="ARE86970.1"/>
    </source>
</evidence>
<dbReference type="PRINTS" id="PR00502">
    <property type="entry name" value="NUDIXFAMILY"/>
</dbReference>
<reference evidence="15 16" key="1">
    <citation type="submission" date="2017-03" db="EMBL/GenBank/DDBJ databases">
        <title>Complete sequence of Clostridium formicaceticum DSM 92.</title>
        <authorList>
            <person name="Poehlein A."/>
            <person name="Karl M."/>
            <person name="Bengelsdorf F.R."/>
            <person name="Duerre P."/>
            <person name="Daniel R."/>
        </authorList>
    </citation>
    <scope>NUCLEOTIDE SEQUENCE [LARGE SCALE GENOMIC DNA]</scope>
    <source>
        <strain evidence="15 16">DSM 92</strain>
    </source>
</reference>
<comment type="cofactor">
    <cofactor evidence="1 13">
        <name>Mg(2+)</name>
        <dbReference type="ChEBI" id="CHEBI:18420"/>
    </cofactor>
</comment>
<evidence type="ECO:0000256" key="5">
    <source>
        <dbReference type="ARBA" id="ARBA00022723"/>
    </source>
</evidence>
<feature type="binding site" evidence="13">
    <location>
        <position position="75"/>
    </location>
    <ligand>
        <name>Mg(2+)</name>
        <dbReference type="ChEBI" id="CHEBI:18420"/>
    </ligand>
</feature>
<feature type="binding site" evidence="12">
    <location>
        <begin position="52"/>
        <end position="55"/>
    </location>
    <ligand>
        <name>8-oxo-dGTP</name>
        <dbReference type="ChEBI" id="CHEBI:77896"/>
    </ligand>
</feature>
<dbReference type="AlphaFoldDB" id="A0AAC9WGS1"/>
<evidence type="ECO:0000256" key="7">
    <source>
        <dbReference type="ARBA" id="ARBA00022801"/>
    </source>
</evidence>
<dbReference type="GO" id="GO:0044716">
    <property type="term" value="F:8-oxo-GDP phosphatase activity"/>
    <property type="evidence" value="ECO:0007669"/>
    <property type="project" value="TreeGrafter"/>
</dbReference>
<dbReference type="PANTHER" id="PTHR47707:SF1">
    <property type="entry name" value="NUDIX HYDROLASE FAMILY PROTEIN"/>
    <property type="match status" value="1"/>
</dbReference>
<dbReference type="Pfam" id="PF14815">
    <property type="entry name" value="NUDIX_4"/>
    <property type="match status" value="1"/>
</dbReference>
<comment type="catalytic activity">
    <reaction evidence="10">
        <text>8-oxo-dGTP + H2O = 8-oxo-dGMP + diphosphate + H(+)</text>
        <dbReference type="Rhea" id="RHEA:31575"/>
        <dbReference type="ChEBI" id="CHEBI:15377"/>
        <dbReference type="ChEBI" id="CHEBI:15378"/>
        <dbReference type="ChEBI" id="CHEBI:33019"/>
        <dbReference type="ChEBI" id="CHEBI:63224"/>
        <dbReference type="ChEBI" id="CHEBI:77896"/>
        <dbReference type="EC" id="3.6.1.55"/>
    </reaction>
</comment>
<dbReference type="InterPro" id="IPR020476">
    <property type="entry name" value="Nudix_hydrolase"/>
</dbReference>
<evidence type="ECO:0000256" key="8">
    <source>
        <dbReference type="ARBA" id="ARBA00022842"/>
    </source>
</evidence>
<evidence type="ECO:0000259" key="14">
    <source>
        <dbReference type="PROSITE" id="PS51462"/>
    </source>
</evidence>
<protein>
    <recommendedName>
        <fullName evidence="11">8-oxo-dGTP diphosphatase</fullName>
        <ecNumber evidence="11">3.6.1.55</ecNumber>
    </recommendedName>
</protein>
<keyword evidence="4" id="KW-0235">DNA replication</keyword>
<evidence type="ECO:0000256" key="13">
    <source>
        <dbReference type="PIRSR" id="PIRSR603561-2"/>
    </source>
</evidence>
<evidence type="ECO:0000256" key="9">
    <source>
        <dbReference type="ARBA" id="ARBA00023204"/>
    </source>
</evidence>
<dbReference type="PANTHER" id="PTHR47707">
    <property type="entry name" value="8-OXO-DGTP DIPHOSPHATASE"/>
    <property type="match status" value="1"/>
</dbReference>
<dbReference type="RefSeq" id="WP_236904909.1">
    <property type="nucleotide sequence ID" value="NZ_CP017603.1"/>
</dbReference>
<organism evidence="15 16">
    <name type="scientific">Clostridium formicaceticum</name>
    <dbReference type="NCBI Taxonomy" id="1497"/>
    <lineage>
        <taxon>Bacteria</taxon>
        <taxon>Bacillati</taxon>
        <taxon>Bacillota</taxon>
        <taxon>Clostridia</taxon>
        <taxon>Eubacteriales</taxon>
        <taxon>Clostridiaceae</taxon>
        <taxon>Clostridium</taxon>
    </lineage>
</organism>
<dbReference type="GO" id="GO:0044715">
    <property type="term" value="F:8-oxo-dGDP phosphatase activity"/>
    <property type="evidence" value="ECO:0007669"/>
    <property type="project" value="TreeGrafter"/>
</dbReference>
<keyword evidence="9" id="KW-0234">DNA repair</keyword>
<proteinExistence type="inferred from homology"/>
<evidence type="ECO:0000256" key="10">
    <source>
        <dbReference type="ARBA" id="ARBA00035861"/>
    </source>
</evidence>
<dbReference type="GO" id="GO:0006281">
    <property type="term" value="P:DNA repair"/>
    <property type="evidence" value="ECO:0007669"/>
    <property type="project" value="UniProtKB-KW"/>
</dbReference>
<dbReference type="GO" id="GO:0008413">
    <property type="term" value="F:8-oxo-7,8-dihydroguanosine triphosphate pyrophosphatase activity"/>
    <property type="evidence" value="ECO:0007669"/>
    <property type="project" value="InterPro"/>
</dbReference>
<dbReference type="NCBIfam" id="TIGR00586">
    <property type="entry name" value="mutt"/>
    <property type="match status" value="1"/>
</dbReference>
<keyword evidence="8 13" id="KW-0460">Magnesium</keyword>
<accession>A0AAC9WGS1</accession>
<evidence type="ECO:0000256" key="1">
    <source>
        <dbReference type="ARBA" id="ARBA00001946"/>
    </source>
</evidence>
<evidence type="ECO:0000256" key="4">
    <source>
        <dbReference type="ARBA" id="ARBA00022705"/>
    </source>
</evidence>
<dbReference type="GO" id="GO:0046872">
    <property type="term" value="F:metal ion binding"/>
    <property type="evidence" value="ECO:0007669"/>
    <property type="project" value="UniProtKB-KW"/>
</dbReference>
<evidence type="ECO:0000256" key="2">
    <source>
        <dbReference type="ARBA" id="ARBA00005582"/>
    </source>
</evidence>
<dbReference type="EC" id="3.6.1.55" evidence="11"/>
<dbReference type="InterPro" id="IPR029119">
    <property type="entry name" value="MutY_C"/>
</dbReference>
<keyword evidence="7 15" id="KW-0378">Hydrolase</keyword>
<dbReference type="InterPro" id="IPR015797">
    <property type="entry name" value="NUDIX_hydrolase-like_dom_sf"/>
</dbReference>
<evidence type="ECO:0000256" key="12">
    <source>
        <dbReference type="PIRSR" id="PIRSR603561-1"/>
    </source>
</evidence>
<dbReference type="CDD" id="cd03425">
    <property type="entry name" value="NUDIX_MutT_NudA_like"/>
    <property type="match status" value="1"/>
</dbReference>
<dbReference type="InterPro" id="IPR047127">
    <property type="entry name" value="MutT-like"/>
</dbReference>
<dbReference type="PROSITE" id="PS51462">
    <property type="entry name" value="NUDIX"/>
    <property type="match status" value="1"/>
</dbReference>
<evidence type="ECO:0000256" key="3">
    <source>
        <dbReference type="ARBA" id="ARBA00022457"/>
    </source>
</evidence>
<dbReference type="Gene3D" id="3.90.79.10">
    <property type="entry name" value="Nucleoside Triphosphate Pyrophosphohydrolase"/>
    <property type="match status" value="1"/>
</dbReference>
<feature type="domain" description="Nudix hydrolase" evidence="14">
    <location>
        <begin position="20"/>
        <end position="146"/>
    </location>
</feature>
<evidence type="ECO:0000256" key="11">
    <source>
        <dbReference type="ARBA" id="ARBA00038905"/>
    </source>
</evidence>
<sequence length="153" mass="17565">MCKKYFAKKSVKDKIERKNFMIEVVAAIIINPQREILIAKRKEGKALAGFWEFPGGKVETGENPEDSLKRELLEEMNLKIHIKGYYATNIHDYGSMRIQLIAYLASILEGDILLKDHDEALWVKPRDLENYDFAPADVPFVKRLKGEKADSVP</sequence>
<comment type="similarity">
    <text evidence="2">Belongs to the Nudix hydrolase family.</text>
</comment>
<dbReference type="SUPFAM" id="SSF55811">
    <property type="entry name" value="Nudix"/>
    <property type="match status" value="1"/>
</dbReference>
<evidence type="ECO:0000313" key="16">
    <source>
        <dbReference type="Proteomes" id="UP000192478"/>
    </source>
</evidence>
<dbReference type="GO" id="GO:0006260">
    <property type="term" value="P:DNA replication"/>
    <property type="evidence" value="ECO:0007669"/>
    <property type="project" value="UniProtKB-KW"/>
</dbReference>
<keyword evidence="6" id="KW-0227">DNA damage</keyword>
<dbReference type="InterPro" id="IPR003561">
    <property type="entry name" value="Mutator_MutT"/>
</dbReference>
<dbReference type="GO" id="GO:0035539">
    <property type="term" value="F:8-oxo-7,8-dihydrodeoxyguanosine triphosphate pyrophosphatase activity"/>
    <property type="evidence" value="ECO:0007669"/>
    <property type="project" value="UniProtKB-EC"/>
</dbReference>
<dbReference type="EMBL" id="CP020559">
    <property type="protein sequence ID" value="ARE86970.1"/>
    <property type="molecule type" value="Genomic_DNA"/>
</dbReference>
<name>A0AAC9WGS1_9CLOT</name>
<keyword evidence="5 13" id="KW-0479">Metal-binding</keyword>
<dbReference type="InterPro" id="IPR000086">
    <property type="entry name" value="NUDIX_hydrolase_dom"/>
</dbReference>
<evidence type="ECO:0000256" key="6">
    <source>
        <dbReference type="ARBA" id="ARBA00022763"/>
    </source>
</evidence>
<feature type="binding site" evidence="12">
    <location>
        <position position="41"/>
    </location>
    <ligand>
        <name>8-oxo-dGTP</name>
        <dbReference type="ChEBI" id="CHEBI:77896"/>
    </ligand>
</feature>